<reference evidence="2" key="1">
    <citation type="submission" date="2016-10" db="EMBL/GenBank/DDBJ databases">
        <authorList>
            <person name="Varghese N."/>
            <person name="Submissions S."/>
        </authorList>
    </citation>
    <scope>NUCLEOTIDE SEQUENCE [LARGE SCALE GENOMIC DNA]</scope>
    <source>
        <strain evidence="2">CGMCC 1.10824</strain>
    </source>
</reference>
<dbReference type="RefSeq" id="WP_092593275.1">
    <property type="nucleotide sequence ID" value="NZ_FMXN01000008.1"/>
</dbReference>
<dbReference type="EMBL" id="FMXN01000008">
    <property type="protein sequence ID" value="SDB39383.1"/>
    <property type="molecule type" value="Genomic_DNA"/>
</dbReference>
<dbReference type="AlphaFoldDB" id="A0A1G6D2I4"/>
<sequence>MTDENHWRVIRLTEFTRPSAPATTLLQQWYHHIRNIFIQADEASLEEESESLPGYRDFSVAPAAQALDEAFADWLSKPTPGVKFLVGPPHSGLASIASVWAAERDWSCLTAPDRKQIEEAAIDSWWEPQAAEQWVIPDLSSYWQRRVNGLSFIRALLPRILQGSLGQGLVVCDSWSFIFLQHTSLLHLSHIYCFAAADAPLLRQLGIRAPTKQLKSLAAQALGNPGVALALWTAMREGHHEPPCVPIGSDDSTAFVLYSLLLHHGLSRDDLQDVLPNLTVTQIDGQLLLLEQAQIVHREQQQWQVSVHGYLTARDFLKSRGFDVDAF</sequence>
<gene>
    <name evidence="1" type="ORF">SAMN02927930_01496</name>
</gene>
<evidence type="ECO:0000313" key="1">
    <source>
        <dbReference type="EMBL" id="SDB39383.1"/>
    </source>
</evidence>
<dbReference type="Proteomes" id="UP000199626">
    <property type="component" value="Unassembled WGS sequence"/>
</dbReference>
<dbReference type="OrthoDB" id="258935at2"/>
<name>A0A1G6D2I4_9GAMM</name>
<accession>A0A1G6D2I4</accession>
<proteinExistence type="predicted"/>
<organism evidence="1 2">
    <name type="scientific">Pseudidiomarina indica</name>
    <dbReference type="NCBI Taxonomy" id="1159017"/>
    <lineage>
        <taxon>Bacteria</taxon>
        <taxon>Pseudomonadati</taxon>
        <taxon>Pseudomonadota</taxon>
        <taxon>Gammaproteobacteria</taxon>
        <taxon>Alteromonadales</taxon>
        <taxon>Idiomarinaceae</taxon>
        <taxon>Pseudidiomarina</taxon>
    </lineage>
</organism>
<evidence type="ECO:0000313" key="2">
    <source>
        <dbReference type="Proteomes" id="UP000199626"/>
    </source>
</evidence>
<dbReference type="STRING" id="1159017.SAMN02927930_01496"/>
<protein>
    <submittedName>
        <fullName evidence="1">Uncharacterized protein</fullName>
    </submittedName>
</protein>
<keyword evidence="2" id="KW-1185">Reference proteome</keyword>